<name>A0A5J5F5M5_9PEZI</name>
<dbReference type="SUPFAM" id="SSF50494">
    <property type="entry name" value="Trypsin-like serine proteases"/>
    <property type="match status" value="1"/>
</dbReference>
<dbReference type="OrthoDB" id="10548539at2759"/>
<dbReference type="Gene3D" id="2.40.10.10">
    <property type="entry name" value="Trypsin-like serine proteases"/>
    <property type="match status" value="1"/>
</dbReference>
<dbReference type="AlphaFoldDB" id="A0A5J5F5M5"/>
<evidence type="ECO:0000313" key="2">
    <source>
        <dbReference type="EMBL" id="KAA8911744.1"/>
    </source>
</evidence>
<organism evidence="2 3">
    <name type="scientific">Sphaerosporella brunnea</name>
    <dbReference type="NCBI Taxonomy" id="1250544"/>
    <lineage>
        <taxon>Eukaryota</taxon>
        <taxon>Fungi</taxon>
        <taxon>Dikarya</taxon>
        <taxon>Ascomycota</taxon>
        <taxon>Pezizomycotina</taxon>
        <taxon>Pezizomycetes</taxon>
        <taxon>Pezizales</taxon>
        <taxon>Pyronemataceae</taxon>
        <taxon>Sphaerosporella</taxon>
    </lineage>
</organism>
<accession>A0A5J5F5M5</accession>
<dbReference type="Proteomes" id="UP000326924">
    <property type="component" value="Unassembled WGS sequence"/>
</dbReference>
<reference evidence="2 3" key="1">
    <citation type="submission" date="2019-09" db="EMBL/GenBank/DDBJ databases">
        <title>Draft genome of the ectomycorrhizal ascomycete Sphaerosporella brunnea.</title>
        <authorList>
            <consortium name="DOE Joint Genome Institute"/>
            <person name="Benucci G.M."/>
            <person name="Marozzi G."/>
            <person name="Antonielli L."/>
            <person name="Sanchez S."/>
            <person name="Marco P."/>
            <person name="Wang X."/>
            <person name="Falini L.B."/>
            <person name="Barry K."/>
            <person name="Haridas S."/>
            <person name="Lipzen A."/>
            <person name="Labutti K."/>
            <person name="Grigoriev I.V."/>
            <person name="Murat C."/>
            <person name="Martin F."/>
            <person name="Albertini E."/>
            <person name="Donnini D."/>
            <person name="Bonito G."/>
        </authorList>
    </citation>
    <scope>NUCLEOTIDE SEQUENCE [LARGE SCALE GENOMIC DNA]</scope>
    <source>
        <strain evidence="2 3">Sb_GMNB300</strain>
    </source>
</reference>
<evidence type="ECO:0000313" key="3">
    <source>
        <dbReference type="Proteomes" id="UP000326924"/>
    </source>
</evidence>
<protein>
    <submittedName>
        <fullName evidence="2">Uncharacterized protein</fullName>
    </submittedName>
</protein>
<sequence>MKSTFSGCRCGKAIVHRGRTYWGEKPWEARCDAPSSDGFSGGPVLDREGQVVGMLRGRSEDADKSFIDGVFTASEGLVRALSLKSWKWWGLKAVVGATSFLSKEQESSTSRKRSAHEDEPEDHPETKKIATDTLQQEYRIIPRAVKLGGKCFDASWSAKRRAGVRRCDMKSQKDVNATKMLETGWRQGRASAQAVAAVSVSPLCLRFY</sequence>
<proteinExistence type="predicted"/>
<keyword evidence="3" id="KW-1185">Reference proteome</keyword>
<gene>
    <name evidence="2" type="ORF">FN846DRAFT_392199</name>
</gene>
<dbReference type="EMBL" id="VXIS01000032">
    <property type="protein sequence ID" value="KAA8911744.1"/>
    <property type="molecule type" value="Genomic_DNA"/>
</dbReference>
<feature type="region of interest" description="Disordered" evidence="1">
    <location>
        <begin position="105"/>
        <end position="127"/>
    </location>
</feature>
<dbReference type="InterPro" id="IPR043504">
    <property type="entry name" value="Peptidase_S1_PA_chymotrypsin"/>
</dbReference>
<evidence type="ECO:0000256" key="1">
    <source>
        <dbReference type="SAM" id="MobiDB-lite"/>
    </source>
</evidence>
<dbReference type="InParanoid" id="A0A5J5F5M5"/>
<dbReference type="InterPro" id="IPR009003">
    <property type="entry name" value="Peptidase_S1_PA"/>
</dbReference>
<comment type="caution">
    <text evidence="2">The sequence shown here is derived from an EMBL/GenBank/DDBJ whole genome shotgun (WGS) entry which is preliminary data.</text>
</comment>